<sequence>MGYLQPDLAASTEPVSLWHFAKRIAGRECSAYVMWFEATATRMRAIDHDRVAASVQRRWPALVDPELFIRENEARERRAKRLRSWAAHLLATVIPSKVRRELIKDSYLITGRNSAGERVSLTLDDLAGLNIDLGSNCLIGPTTAYTDVSVRLAPTSFAGKHPEPNLRSDKPTTVNATSHALPNPGASVKLQRKTRAQWIEEAVRELSQEAPVQNLRPGERYHLICKYIKGKGGVAPSVRYVRDFFNKSE</sequence>
<dbReference type="EMBL" id="CP016616">
    <property type="protein sequence ID" value="ANY78225.1"/>
    <property type="molecule type" value="Genomic_DNA"/>
</dbReference>
<name>A0A1B2EE29_9HYPH</name>
<evidence type="ECO:0000313" key="1">
    <source>
        <dbReference type="EMBL" id="ANY78225.1"/>
    </source>
</evidence>
<proteinExistence type="predicted"/>
<organism evidence="1">
    <name type="scientific">Microvirga ossetica</name>
    <dbReference type="NCBI Taxonomy" id="1882682"/>
    <lineage>
        <taxon>Bacteria</taxon>
        <taxon>Pseudomonadati</taxon>
        <taxon>Pseudomonadota</taxon>
        <taxon>Alphaproteobacteria</taxon>
        <taxon>Hyphomicrobiales</taxon>
        <taxon>Methylobacteriaceae</taxon>
        <taxon>Microvirga</taxon>
    </lineage>
</organism>
<dbReference type="KEGG" id="moc:BB934_08250"/>
<accession>A0A1B2EE29</accession>
<gene>
    <name evidence="1" type="ORF">BB934_08250</name>
</gene>
<protein>
    <submittedName>
        <fullName evidence="1">Uncharacterized protein</fullName>
    </submittedName>
</protein>
<reference evidence="1" key="1">
    <citation type="submission" date="2016-07" db="EMBL/GenBank/DDBJ databases">
        <title>Microvirga ossetica sp. nov. a new species of rhizobia isolated from root nodules of the legume species Vicia alpestris Steven originated from North Ossetia region in the Caucasus.</title>
        <authorList>
            <person name="Safronova V.I."/>
            <person name="Kuznetsova I.G."/>
            <person name="Sazanova A.L."/>
            <person name="Belimov A."/>
            <person name="Andronov E."/>
            <person name="Osledkin Y.S."/>
            <person name="Onishchuk O.P."/>
            <person name="Kurchak O.N."/>
            <person name="Shaposhnikov A.I."/>
            <person name="Willems A."/>
            <person name="Tikhonovich I.A."/>
        </authorList>
    </citation>
    <scope>NUCLEOTIDE SEQUENCE [LARGE SCALE GENOMIC DNA]</scope>
    <source>
        <strain evidence="1">V5/3M</strain>
    </source>
</reference>
<dbReference type="AlphaFoldDB" id="A0A1B2EE29"/>